<dbReference type="GO" id="GO:0003676">
    <property type="term" value="F:nucleic acid binding"/>
    <property type="evidence" value="ECO:0007669"/>
    <property type="project" value="InterPro"/>
</dbReference>
<dbReference type="InterPro" id="IPR044730">
    <property type="entry name" value="RNase_H-like_dom_plant"/>
</dbReference>
<dbReference type="InterPro" id="IPR002156">
    <property type="entry name" value="RNaseH_domain"/>
</dbReference>
<dbReference type="PANTHER" id="PTHR47074">
    <property type="entry name" value="BNAC02G40300D PROTEIN"/>
    <property type="match status" value="1"/>
</dbReference>
<organism evidence="3 4">
    <name type="scientific">Cannabis sativa</name>
    <name type="common">Hemp</name>
    <name type="synonym">Marijuana</name>
    <dbReference type="NCBI Taxonomy" id="3483"/>
    <lineage>
        <taxon>Eukaryota</taxon>
        <taxon>Viridiplantae</taxon>
        <taxon>Streptophyta</taxon>
        <taxon>Embryophyta</taxon>
        <taxon>Tracheophyta</taxon>
        <taxon>Spermatophyta</taxon>
        <taxon>Magnoliopsida</taxon>
        <taxon>eudicotyledons</taxon>
        <taxon>Gunneridae</taxon>
        <taxon>Pentapetalae</taxon>
        <taxon>rosids</taxon>
        <taxon>fabids</taxon>
        <taxon>Rosales</taxon>
        <taxon>Cannabaceae</taxon>
        <taxon>Cannabis</taxon>
    </lineage>
</organism>
<protein>
    <recommendedName>
        <fullName evidence="5">RNase H type-1 domain-containing protein</fullName>
    </recommendedName>
</protein>
<dbReference type="InterPro" id="IPR012337">
    <property type="entry name" value="RNaseH-like_sf"/>
</dbReference>
<accession>A0A7J6F1G1</accession>
<dbReference type="Proteomes" id="UP000525078">
    <property type="component" value="Unassembled WGS sequence"/>
</dbReference>
<dbReference type="Pfam" id="PF13456">
    <property type="entry name" value="RVT_3"/>
    <property type="match status" value="1"/>
</dbReference>
<dbReference type="InterPro" id="IPR052929">
    <property type="entry name" value="RNase_H-like_EbsB-rel"/>
</dbReference>
<proteinExistence type="predicted"/>
<gene>
    <name evidence="3" type="ORF">F8388_002131</name>
</gene>
<comment type="caution">
    <text evidence="3">The sequence shown here is derived from an EMBL/GenBank/DDBJ whole genome shotgun (WGS) entry which is preliminary data.</text>
</comment>
<evidence type="ECO:0000259" key="2">
    <source>
        <dbReference type="Pfam" id="PF14111"/>
    </source>
</evidence>
<dbReference type="Gene3D" id="3.30.420.10">
    <property type="entry name" value="Ribonuclease H-like superfamily/Ribonuclease H"/>
    <property type="match status" value="1"/>
</dbReference>
<dbReference type="InterPro" id="IPR025558">
    <property type="entry name" value="DUF4283"/>
</dbReference>
<dbReference type="GO" id="GO:0004523">
    <property type="term" value="F:RNA-DNA hybrid ribonuclease activity"/>
    <property type="evidence" value="ECO:0007669"/>
    <property type="project" value="InterPro"/>
</dbReference>
<dbReference type="AlphaFoldDB" id="A0A7J6F1G1"/>
<dbReference type="CDD" id="cd06222">
    <property type="entry name" value="RNase_H_like"/>
    <property type="match status" value="1"/>
</dbReference>
<dbReference type="PANTHER" id="PTHR47074:SF11">
    <property type="entry name" value="REVERSE TRANSCRIPTASE-LIKE PROTEIN"/>
    <property type="match status" value="1"/>
</dbReference>
<dbReference type="EMBL" id="JAATIP010000174">
    <property type="protein sequence ID" value="KAF4363590.1"/>
    <property type="molecule type" value="Genomic_DNA"/>
</dbReference>
<evidence type="ECO:0000313" key="3">
    <source>
        <dbReference type="EMBL" id="KAF4363590.1"/>
    </source>
</evidence>
<sequence>MCAIGRLCSNRTMNRSFIKTILSRVWGLSEKVWGVEIKHTSKNAIFLVFSFKSSQDLNRILIKNPWFLNNGTLILERMKEIPLNWDSCLSRIQLSGRILSLPPKSITQRNLERLAGFGTWLKVDEKKDIADIFGKGKLGTGSNATVGRHNYLDNRITNSIHLRKAQEQGSIKQSDVLIPSEKSVAHNTQESGTEDMEVIVEMGPSMIDKTVGQKPDLLKGNPQLSGGINLINHKRNGDWREDLMGNLPSNLEILNSIDTQVSTTIQKTNTLETVQLFEVPVTYESKLNISGMDEGKSKRRKITPKRLKNSGSLNTGLYLDSLGHGNVRNAPCCCPKDSHQKPTQDKVCWSPPPLGSFMINTDASLIEGKPGCGLGVIIRDHLGELVTAATDYIPGCLSVLMAETLAIRLAMKLAASRSLQNIFIASDNQSVITALKGQTRFNTDWGKILEDCIIASKNFNTLSFNFTPRKCNNVAHCLANWSRVAHVSDVWTSFLPDLE</sequence>
<feature type="domain" description="DUF4283" evidence="2">
    <location>
        <begin position="2"/>
        <end position="79"/>
    </location>
</feature>
<reference evidence="3 4" key="1">
    <citation type="journal article" date="2020" name="bioRxiv">
        <title>Sequence and annotation of 42 cannabis genomes reveals extensive copy number variation in cannabinoid synthesis and pathogen resistance genes.</title>
        <authorList>
            <person name="Mckernan K.J."/>
            <person name="Helbert Y."/>
            <person name="Kane L.T."/>
            <person name="Ebling H."/>
            <person name="Zhang L."/>
            <person name="Liu B."/>
            <person name="Eaton Z."/>
            <person name="Mclaughlin S."/>
            <person name="Kingan S."/>
            <person name="Baybayan P."/>
            <person name="Concepcion G."/>
            <person name="Jordan M."/>
            <person name="Riva A."/>
            <person name="Barbazuk W."/>
            <person name="Harkins T."/>
        </authorList>
    </citation>
    <scope>NUCLEOTIDE SEQUENCE [LARGE SCALE GENOMIC DNA]</scope>
    <source>
        <strain evidence="4">cv. Jamaican Lion 4</strain>
        <tissue evidence="3">Leaf</tissue>
    </source>
</reference>
<evidence type="ECO:0008006" key="5">
    <source>
        <dbReference type="Google" id="ProtNLM"/>
    </source>
</evidence>
<dbReference type="Pfam" id="PF14111">
    <property type="entry name" value="DUF4283"/>
    <property type="match status" value="1"/>
</dbReference>
<dbReference type="SUPFAM" id="SSF53098">
    <property type="entry name" value="Ribonuclease H-like"/>
    <property type="match status" value="1"/>
</dbReference>
<evidence type="ECO:0000259" key="1">
    <source>
        <dbReference type="Pfam" id="PF13456"/>
    </source>
</evidence>
<dbReference type="InterPro" id="IPR036397">
    <property type="entry name" value="RNaseH_sf"/>
</dbReference>
<evidence type="ECO:0000313" key="4">
    <source>
        <dbReference type="Proteomes" id="UP000525078"/>
    </source>
</evidence>
<name>A0A7J6F1G1_CANSA</name>
<feature type="domain" description="RNase H type-1" evidence="1">
    <location>
        <begin position="360"/>
        <end position="481"/>
    </location>
</feature>